<organism evidence="4 5">
    <name type="scientific">Trichostrongylus colubriformis</name>
    <name type="common">Black scour worm</name>
    <dbReference type="NCBI Taxonomy" id="6319"/>
    <lineage>
        <taxon>Eukaryota</taxon>
        <taxon>Metazoa</taxon>
        <taxon>Ecdysozoa</taxon>
        <taxon>Nematoda</taxon>
        <taxon>Chromadorea</taxon>
        <taxon>Rhabditida</taxon>
        <taxon>Rhabditina</taxon>
        <taxon>Rhabditomorpha</taxon>
        <taxon>Strongyloidea</taxon>
        <taxon>Trichostrongylidae</taxon>
        <taxon>Trichostrongylus</taxon>
    </lineage>
</organism>
<feature type="compositionally biased region" description="Basic residues" evidence="1">
    <location>
        <begin position="367"/>
        <end position="376"/>
    </location>
</feature>
<keyword evidence="2" id="KW-1133">Transmembrane helix</keyword>
<comment type="caution">
    <text evidence="4">The sequence shown here is derived from an EMBL/GenBank/DDBJ whole genome shotgun (WGS) entry which is preliminary data.</text>
</comment>
<feature type="compositionally biased region" description="Basic and acidic residues" evidence="1">
    <location>
        <begin position="347"/>
        <end position="366"/>
    </location>
</feature>
<keyword evidence="3" id="KW-0732">Signal</keyword>
<evidence type="ECO:0000256" key="3">
    <source>
        <dbReference type="SAM" id="SignalP"/>
    </source>
</evidence>
<evidence type="ECO:0000313" key="4">
    <source>
        <dbReference type="EMBL" id="KAK5985864.1"/>
    </source>
</evidence>
<feature type="compositionally biased region" description="Polar residues" evidence="1">
    <location>
        <begin position="386"/>
        <end position="398"/>
    </location>
</feature>
<keyword evidence="2" id="KW-0472">Membrane</keyword>
<feature type="signal peptide" evidence="3">
    <location>
        <begin position="1"/>
        <end position="19"/>
    </location>
</feature>
<feature type="compositionally biased region" description="Polar residues" evidence="1">
    <location>
        <begin position="282"/>
        <end position="305"/>
    </location>
</feature>
<feature type="region of interest" description="Disordered" evidence="1">
    <location>
        <begin position="279"/>
        <end position="398"/>
    </location>
</feature>
<evidence type="ECO:0000256" key="1">
    <source>
        <dbReference type="SAM" id="MobiDB-lite"/>
    </source>
</evidence>
<gene>
    <name evidence="4" type="ORF">GCK32_002230</name>
</gene>
<protein>
    <submittedName>
        <fullName evidence="4">Uncharacterized protein</fullName>
    </submittedName>
</protein>
<feature type="transmembrane region" description="Helical" evidence="2">
    <location>
        <begin position="232"/>
        <end position="254"/>
    </location>
</feature>
<sequence>MALWFNVLLLLLASSEVRFQKLLNTGSNSGESLCRLVKDNDTISDWFKGNEIGPVTMFYHESDPTLIDVACLLRHIVPHARHVPLRVDGFKICMQLILHPAKPGELHVLLMHVKQIAPFCTTQVYGSLPTLIEVRRTVLAGSPHGDFFTFQIIGNGGTLAFDVENNKDNVTVKNMMLAFKMLISVYISGRPWQNGFPTFSRIKSMVSNTILSGYKKGFIQEQIIHGTFPLRVLFIIRFIPIMIYASVIAFLLVVPFKRREIRVDNVMLENFEEVGREEEAPSNFSVLPTKRTTSKSPPQENTQSAVDVHTTHKHVSPYVKEERTATETEPLLQTFPDTGLESFLLPVKEEDTQLSRKSKGTRETKRSTKRSHRRKKGMDEPKHSKTPQSKPSSGTYSK</sequence>
<proteinExistence type="predicted"/>
<dbReference type="Proteomes" id="UP001331761">
    <property type="component" value="Unassembled WGS sequence"/>
</dbReference>
<evidence type="ECO:0000256" key="2">
    <source>
        <dbReference type="SAM" id="Phobius"/>
    </source>
</evidence>
<name>A0AAN8J3K1_TRICO</name>
<accession>A0AAN8J3K1</accession>
<dbReference type="EMBL" id="WIXE01001253">
    <property type="protein sequence ID" value="KAK5985864.1"/>
    <property type="molecule type" value="Genomic_DNA"/>
</dbReference>
<dbReference type="AlphaFoldDB" id="A0AAN8J3K1"/>
<reference evidence="4 5" key="1">
    <citation type="submission" date="2019-10" db="EMBL/GenBank/DDBJ databases">
        <title>Assembly and Annotation for the nematode Trichostrongylus colubriformis.</title>
        <authorList>
            <person name="Martin J."/>
        </authorList>
    </citation>
    <scope>NUCLEOTIDE SEQUENCE [LARGE SCALE GENOMIC DNA]</scope>
    <source>
        <strain evidence="4">G859</strain>
        <tissue evidence="4">Whole worm</tissue>
    </source>
</reference>
<keyword evidence="5" id="KW-1185">Reference proteome</keyword>
<feature type="chain" id="PRO_5042811573" evidence="3">
    <location>
        <begin position="20"/>
        <end position="398"/>
    </location>
</feature>
<evidence type="ECO:0000313" key="5">
    <source>
        <dbReference type="Proteomes" id="UP001331761"/>
    </source>
</evidence>
<keyword evidence="2" id="KW-0812">Transmembrane</keyword>